<dbReference type="InterPro" id="IPR051907">
    <property type="entry name" value="DoxX-like_oxidoreductase"/>
</dbReference>
<evidence type="ECO:0008006" key="10">
    <source>
        <dbReference type="Google" id="ProtNLM"/>
    </source>
</evidence>
<proteinExistence type="inferred from homology"/>
<feature type="transmembrane region" description="Helical" evidence="7">
    <location>
        <begin position="84"/>
        <end position="103"/>
    </location>
</feature>
<dbReference type="PANTHER" id="PTHR33452">
    <property type="entry name" value="OXIDOREDUCTASE CATD-RELATED"/>
    <property type="match status" value="1"/>
</dbReference>
<feature type="transmembrane region" description="Helical" evidence="7">
    <location>
        <begin position="54"/>
        <end position="77"/>
    </location>
</feature>
<evidence type="ECO:0000256" key="5">
    <source>
        <dbReference type="ARBA" id="ARBA00022989"/>
    </source>
</evidence>
<evidence type="ECO:0000313" key="9">
    <source>
        <dbReference type="Proteomes" id="UP000181790"/>
    </source>
</evidence>
<comment type="subcellular location">
    <subcellularLocation>
        <location evidence="1">Cell membrane</location>
        <topology evidence="1">Multi-pass membrane protein</topology>
    </subcellularLocation>
</comment>
<dbReference type="Pfam" id="PF07681">
    <property type="entry name" value="DoxX"/>
    <property type="match status" value="1"/>
</dbReference>
<keyword evidence="9" id="KW-1185">Reference proteome</keyword>
<feature type="transmembrane region" description="Helical" evidence="7">
    <location>
        <begin position="109"/>
        <end position="127"/>
    </location>
</feature>
<organism evidence="8 9">
    <name type="scientific">Arsenicibacter rosenii</name>
    <dbReference type="NCBI Taxonomy" id="1750698"/>
    <lineage>
        <taxon>Bacteria</taxon>
        <taxon>Pseudomonadati</taxon>
        <taxon>Bacteroidota</taxon>
        <taxon>Cytophagia</taxon>
        <taxon>Cytophagales</taxon>
        <taxon>Spirosomataceae</taxon>
        <taxon>Arsenicibacter</taxon>
    </lineage>
</organism>
<dbReference type="EMBL" id="MORL01000003">
    <property type="protein sequence ID" value="OIN59665.1"/>
    <property type="molecule type" value="Genomic_DNA"/>
</dbReference>
<evidence type="ECO:0000256" key="7">
    <source>
        <dbReference type="SAM" id="Phobius"/>
    </source>
</evidence>
<evidence type="ECO:0000256" key="4">
    <source>
        <dbReference type="ARBA" id="ARBA00022692"/>
    </source>
</evidence>
<keyword evidence="4 7" id="KW-0812">Transmembrane</keyword>
<evidence type="ECO:0000256" key="3">
    <source>
        <dbReference type="ARBA" id="ARBA00022475"/>
    </source>
</evidence>
<evidence type="ECO:0000256" key="2">
    <source>
        <dbReference type="ARBA" id="ARBA00006679"/>
    </source>
</evidence>
<dbReference type="RefSeq" id="WP_071502462.1">
    <property type="nucleotide sequence ID" value="NZ_MORL01000003.1"/>
</dbReference>
<keyword evidence="6 7" id="KW-0472">Membrane</keyword>
<dbReference type="Proteomes" id="UP000181790">
    <property type="component" value="Unassembled WGS sequence"/>
</dbReference>
<dbReference type="InterPro" id="IPR032808">
    <property type="entry name" value="DoxX"/>
</dbReference>
<name>A0A1S2VN78_9BACT</name>
<dbReference type="GO" id="GO:0005886">
    <property type="term" value="C:plasma membrane"/>
    <property type="evidence" value="ECO:0007669"/>
    <property type="project" value="UniProtKB-SubCell"/>
</dbReference>
<accession>A0A1S2VN78</accession>
<evidence type="ECO:0000313" key="8">
    <source>
        <dbReference type="EMBL" id="OIN59665.1"/>
    </source>
</evidence>
<evidence type="ECO:0000256" key="6">
    <source>
        <dbReference type="ARBA" id="ARBA00023136"/>
    </source>
</evidence>
<dbReference type="AlphaFoldDB" id="A0A1S2VN78"/>
<reference evidence="8 9" key="1">
    <citation type="submission" date="2016-10" db="EMBL/GenBank/DDBJ databases">
        <title>Arsenicibacter rosenii gen. nov., sp. nov., an efficient arsenic-methylating bacterium isolated from an arsenic-contaminated paddy soil.</title>
        <authorList>
            <person name="Huang K."/>
        </authorList>
    </citation>
    <scope>NUCLEOTIDE SEQUENCE [LARGE SCALE GENOMIC DNA]</scope>
    <source>
        <strain evidence="8 9">SM-1</strain>
    </source>
</reference>
<comment type="similarity">
    <text evidence="2">Belongs to the DoxX family.</text>
</comment>
<dbReference type="PANTHER" id="PTHR33452:SF7">
    <property type="entry name" value="DOXX FAMILY PROTEIN"/>
    <property type="match status" value="1"/>
</dbReference>
<sequence length="137" mass="15011">MLPKPDHLQRLKDYAPFLLRVVCAWKLYDAAGHTALHPAEGIPGYADWLSTLHFPFPVVAATLSAYTEFLGAISLLLGWKTRWFCIPLVINFILAVIAGHWAIGDSFTNTFPALILLATSLFLGIHGPGKPSIDEGI</sequence>
<keyword evidence="3" id="KW-1003">Cell membrane</keyword>
<evidence type="ECO:0000256" key="1">
    <source>
        <dbReference type="ARBA" id="ARBA00004651"/>
    </source>
</evidence>
<keyword evidence="5 7" id="KW-1133">Transmembrane helix</keyword>
<comment type="caution">
    <text evidence="8">The sequence shown here is derived from an EMBL/GenBank/DDBJ whole genome shotgun (WGS) entry which is preliminary data.</text>
</comment>
<protein>
    <recommendedName>
        <fullName evidence="10">DoxX family protein</fullName>
    </recommendedName>
</protein>
<dbReference type="OrthoDB" id="9813193at2"/>
<gene>
    <name evidence="8" type="ORF">BLX24_07285</name>
</gene>